<organism evidence="1 2">
    <name type="scientific">Trifolium medium</name>
    <dbReference type="NCBI Taxonomy" id="97028"/>
    <lineage>
        <taxon>Eukaryota</taxon>
        <taxon>Viridiplantae</taxon>
        <taxon>Streptophyta</taxon>
        <taxon>Embryophyta</taxon>
        <taxon>Tracheophyta</taxon>
        <taxon>Spermatophyta</taxon>
        <taxon>Magnoliopsida</taxon>
        <taxon>eudicotyledons</taxon>
        <taxon>Gunneridae</taxon>
        <taxon>Pentapetalae</taxon>
        <taxon>rosids</taxon>
        <taxon>fabids</taxon>
        <taxon>Fabales</taxon>
        <taxon>Fabaceae</taxon>
        <taxon>Papilionoideae</taxon>
        <taxon>50 kb inversion clade</taxon>
        <taxon>NPAAA clade</taxon>
        <taxon>Hologalegina</taxon>
        <taxon>IRL clade</taxon>
        <taxon>Trifolieae</taxon>
        <taxon>Trifolium</taxon>
    </lineage>
</organism>
<keyword evidence="2" id="KW-1185">Reference proteome</keyword>
<dbReference type="AlphaFoldDB" id="A0A392M229"/>
<dbReference type="EMBL" id="LXQA010002159">
    <property type="protein sequence ID" value="MCH81326.1"/>
    <property type="molecule type" value="Genomic_DNA"/>
</dbReference>
<protein>
    <submittedName>
        <fullName evidence="1">Uncharacterized protein</fullName>
    </submittedName>
</protein>
<name>A0A392M229_9FABA</name>
<sequence length="136" mass="15186">MEFPVGKGVLFKEVGLNMIFQGNQLTDGATKLRRSEMIISTMSVQLVELMIEDGWCGSFDSEGKVTCKNVSTPTLMVYLSYEGSNYDIGSPALMMRMRTFNAIQVAMVVAIPTVLNVLEQGWFSNILPREFDDNKT</sequence>
<reference evidence="1 2" key="1">
    <citation type="journal article" date="2018" name="Front. Plant Sci.">
        <title>Red Clover (Trifolium pratense) and Zigzag Clover (T. medium) - A Picture of Genomic Similarities and Differences.</title>
        <authorList>
            <person name="Dluhosova J."/>
            <person name="Istvanek J."/>
            <person name="Nedelnik J."/>
            <person name="Repkova J."/>
        </authorList>
    </citation>
    <scope>NUCLEOTIDE SEQUENCE [LARGE SCALE GENOMIC DNA]</scope>
    <source>
        <strain evidence="2">cv. 10/8</strain>
        <tissue evidence="1">Leaf</tissue>
    </source>
</reference>
<dbReference type="Proteomes" id="UP000265520">
    <property type="component" value="Unassembled WGS sequence"/>
</dbReference>
<evidence type="ECO:0000313" key="1">
    <source>
        <dbReference type="EMBL" id="MCH81326.1"/>
    </source>
</evidence>
<gene>
    <name evidence="1" type="ORF">A2U01_0002111</name>
</gene>
<accession>A0A392M229</accession>
<comment type="caution">
    <text evidence="1">The sequence shown here is derived from an EMBL/GenBank/DDBJ whole genome shotgun (WGS) entry which is preliminary data.</text>
</comment>
<evidence type="ECO:0000313" key="2">
    <source>
        <dbReference type="Proteomes" id="UP000265520"/>
    </source>
</evidence>
<proteinExistence type="predicted"/>